<protein>
    <submittedName>
        <fullName evidence="1">Uncharacterized protein</fullName>
    </submittedName>
</protein>
<dbReference type="EMBL" id="JANVFT010000036">
    <property type="protein sequence ID" value="KAJ4493194.1"/>
    <property type="molecule type" value="Genomic_DNA"/>
</dbReference>
<gene>
    <name evidence="1" type="ORF">C8R41DRAFT_867077</name>
</gene>
<comment type="caution">
    <text evidence="1">The sequence shown here is derived from an EMBL/GenBank/DDBJ whole genome shotgun (WGS) entry which is preliminary data.</text>
</comment>
<accession>A0ABQ8VIJ0</accession>
<organism evidence="1 2">
    <name type="scientific">Lentinula lateritia</name>
    <dbReference type="NCBI Taxonomy" id="40482"/>
    <lineage>
        <taxon>Eukaryota</taxon>
        <taxon>Fungi</taxon>
        <taxon>Dikarya</taxon>
        <taxon>Basidiomycota</taxon>
        <taxon>Agaricomycotina</taxon>
        <taxon>Agaricomycetes</taxon>
        <taxon>Agaricomycetidae</taxon>
        <taxon>Agaricales</taxon>
        <taxon>Marasmiineae</taxon>
        <taxon>Omphalotaceae</taxon>
        <taxon>Lentinula</taxon>
    </lineage>
</organism>
<dbReference type="Proteomes" id="UP001150217">
    <property type="component" value="Unassembled WGS sequence"/>
</dbReference>
<evidence type="ECO:0000313" key="2">
    <source>
        <dbReference type="Proteomes" id="UP001150217"/>
    </source>
</evidence>
<reference evidence="1" key="1">
    <citation type="submission" date="2022-08" db="EMBL/GenBank/DDBJ databases">
        <title>A Global Phylogenomic Analysis of the Shiitake Genus Lentinula.</title>
        <authorList>
            <consortium name="DOE Joint Genome Institute"/>
            <person name="Sierra-Patev S."/>
            <person name="Min B."/>
            <person name="Naranjo-Ortiz M."/>
            <person name="Looney B."/>
            <person name="Konkel Z."/>
            <person name="Slot J.C."/>
            <person name="Sakamoto Y."/>
            <person name="Steenwyk J.L."/>
            <person name="Rokas A."/>
            <person name="Carro J."/>
            <person name="Camarero S."/>
            <person name="Ferreira P."/>
            <person name="Molpeceres G."/>
            <person name="Ruiz-Duenas F.J."/>
            <person name="Serrano A."/>
            <person name="Henrissat B."/>
            <person name="Drula E."/>
            <person name="Hughes K.W."/>
            <person name="Mata J.L."/>
            <person name="Ishikawa N.K."/>
            <person name="Vargas-Isla R."/>
            <person name="Ushijima S."/>
            <person name="Smith C.A."/>
            <person name="Ahrendt S."/>
            <person name="Andreopoulos W."/>
            <person name="He G."/>
            <person name="Labutti K."/>
            <person name="Lipzen A."/>
            <person name="Ng V."/>
            <person name="Riley R."/>
            <person name="Sandor L."/>
            <person name="Barry K."/>
            <person name="Martinez A.T."/>
            <person name="Xiao Y."/>
            <person name="Gibbons J.G."/>
            <person name="Terashima K."/>
            <person name="Grigoriev I.V."/>
            <person name="Hibbett D.S."/>
        </authorList>
    </citation>
    <scope>NUCLEOTIDE SEQUENCE</scope>
    <source>
        <strain evidence="1">RHP3577 ss4</strain>
    </source>
</reference>
<keyword evidence="2" id="KW-1185">Reference proteome</keyword>
<proteinExistence type="predicted"/>
<evidence type="ECO:0000313" key="1">
    <source>
        <dbReference type="EMBL" id="KAJ4493194.1"/>
    </source>
</evidence>
<name>A0ABQ8VIJ0_9AGAR</name>
<sequence>MPPMFSTMLDDTVTYAKWNKCGNGMPGNMSCGKITVETLEAVFLTNNRKLAPSDYVSRCLNVWEDPRVSNWIDQHRDEFAELGFNEFFIVLRDHLPTRIGYTSPPHRSGAYVLRSTPLGPSIRSTQAPQLPLVRLPSPVSALSHTSSYGLGGYCIRLGPVWVRPEQAFCARASHNNTLKGSSF</sequence>